<dbReference type="AlphaFoldDB" id="A0A3Z7ISJ4"/>
<reference evidence="1" key="1">
    <citation type="submission" date="2018-07" db="EMBL/GenBank/DDBJ databases">
        <authorList>
            <consortium name="GenomeTrakr network: Whole genome sequencing for foodborne pathogen traceback"/>
        </authorList>
    </citation>
    <scope>NUCLEOTIDE SEQUENCE [LARGE SCALE GENOMIC DNA]</scope>
    <source>
        <strain evidence="1">CFSAN002851</strain>
    </source>
</reference>
<dbReference type="Proteomes" id="UP000839575">
    <property type="component" value="Unassembled WGS sequence"/>
</dbReference>
<comment type="caution">
    <text evidence="1">The sequence shown here is derived from an EMBL/GenBank/DDBJ whole genome shotgun (WGS) entry which is preliminary data.</text>
</comment>
<evidence type="ECO:0000313" key="1">
    <source>
        <dbReference type="EMBL" id="EBP3999850.1"/>
    </source>
</evidence>
<organism evidence="1">
    <name type="scientific">Salmonella enterica I</name>
    <dbReference type="NCBI Taxonomy" id="59201"/>
    <lineage>
        <taxon>Bacteria</taxon>
        <taxon>Pseudomonadati</taxon>
        <taxon>Pseudomonadota</taxon>
        <taxon>Gammaproteobacteria</taxon>
        <taxon>Enterobacterales</taxon>
        <taxon>Enterobacteriaceae</taxon>
        <taxon>Salmonella</taxon>
    </lineage>
</organism>
<gene>
    <name evidence="1" type="ORF">S301_14480</name>
</gene>
<protein>
    <submittedName>
        <fullName evidence="1">Uncharacterized protein</fullName>
    </submittedName>
</protein>
<sequence length="62" mass="7072">MWTCGYLSRSTADSIRYLPLTAYKKQTTAYCLPLTDYLLPLTAYTNALSDQSRRGLQRSGIY</sequence>
<proteinExistence type="predicted"/>
<accession>A0A3Z7ISJ4</accession>
<dbReference type="EMBL" id="AAGLPX010000026">
    <property type="protein sequence ID" value="EBP3999850.1"/>
    <property type="molecule type" value="Genomic_DNA"/>
</dbReference>
<name>A0A3Z7ISJ4_SALET</name>